<evidence type="ECO:0000313" key="3">
    <source>
        <dbReference type="Proteomes" id="UP000585665"/>
    </source>
</evidence>
<reference evidence="2 3" key="1">
    <citation type="submission" date="2020-06" db="EMBL/GenBank/DDBJ databases">
        <title>Description of novel acetic acid bacteria.</title>
        <authorList>
            <person name="Sombolestani A."/>
        </authorList>
    </citation>
    <scope>NUCLEOTIDE SEQUENCE [LARGE SCALE GENOMIC DNA]</scope>
    <source>
        <strain evidence="2 3">LMG 27010</strain>
    </source>
</reference>
<dbReference type="EMBL" id="JABXXR010000015">
    <property type="protein sequence ID" value="NVN39720.1"/>
    <property type="molecule type" value="Genomic_DNA"/>
</dbReference>
<feature type="domain" description="F5/8 type C" evidence="1">
    <location>
        <begin position="1"/>
        <end position="124"/>
    </location>
</feature>
<organism evidence="2 3">
    <name type="scientific">Ameyamaea chiangmaiensis</name>
    <dbReference type="NCBI Taxonomy" id="442969"/>
    <lineage>
        <taxon>Bacteria</taxon>
        <taxon>Pseudomonadati</taxon>
        <taxon>Pseudomonadota</taxon>
        <taxon>Alphaproteobacteria</taxon>
        <taxon>Acetobacterales</taxon>
        <taxon>Acetobacteraceae</taxon>
        <taxon>Ameyamaea</taxon>
    </lineage>
</organism>
<protein>
    <submittedName>
        <fullName evidence="2">Discoidin domain-containing protein</fullName>
    </submittedName>
</protein>
<gene>
    <name evidence="2" type="ORF">HUK82_03945</name>
</gene>
<dbReference type="InterPro" id="IPR000421">
    <property type="entry name" value="FA58C"/>
</dbReference>
<dbReference type="Proteomes" id="UP000585665">
    <property type="component" value="Unassembled WGS sequence"/>
</dbReference>
<name>A0A850PB07_9PROT</name>
<keyword evidence="3" id="KW-1185">Reference proteome</keyword>
<accession>A0A850PB07</accession>
<evidence type="ECO:0000259" key="1">
    <source>
        <dbReference type="PROSITE" id="PS50022"/>
    </source>
</evidence>
<dbReference type="SUPFAM" id="SSF49785">
    <property type="entry name" value="Galactose-binding domain-like"/>
    <property type="match status" value="1"/>
</dbReference>
<dbReference type="PROSITE" id="PS50022">
    <property type="entry name" value="FA58C_3"/>
    <property type="match status" value="1"/>
</dbReference>
<evidence type="ECO:0000313" key="2">
    <source>
        <dbReference type="EMBL" id="NVN39720.1"/>
    </source>
</evidence>
<dbReference type="InterPro" id="IPR008979">
    <property type="entry name" value="Galactose-bd-like_sf"/>
</dbReference>
<comment type="caution">
    <text evidence="2">The sequence shown here is derived from an EMBL/GenBank/DDBJ whole genome shotgun (WGS) entry which is preliminary data.</text>
</comment>
<sequence length="665" mass="75272">MTETVVPYTLHRLSSRVEEDQALRRTQESRGLVQGQDYAFHTRHEYFPWCDVDLLSPRPVSRITLENTHFDPQNLQQFSLLGSDDGIHWTPLYAHTDWTIPDHHHDFRIEVVLPAPRMARFLRVRVDALGCLHLRGLTVLASDTLVPTAHDTRGPDSVVFATNFNESDEFLDDYIDNFLSYSSESCRLVVNFPAGRTIPPSHFAQHTRISLFNGSIERSKWGISLLLGHSESFQHAKTVFGTFDYFCTMASNSLFVRPVNIDAAIALLPLRARVPIGCERNYNPDIDVDSGTVPHGGTWAWKGLQLAAEARDFMRDVFGIERYSATQIEGLFATTEDWAVVFDRHDDLVQLGRVLDTCRSESHALMALEECLPPTLFEAYGSGRYTHLCRVLWHHHRAITLAELLAMPPRLPDHISALKWFQRDRHDLNTALVVTGNGRALLDLLHAAASPTIPVDAPPPLRLTQILTHGSSSGLRSQPLSQRYWRDRPGAPRRQLITTGNCRATRQRAAIELNTDAGLPDSILWYEDTSHRVQGSVLITETDRTRLQASLRAWNDDGTHVSADTLEAYLYLPLSGSTRVLRITDPRRQTRSLFLQQIMPVITRVGDFFYEALPSDPRQTDHGTTYDLPVNRQDDAIPAWLGLPLFARTDLRIEIEILTDHGALR</sequence>
<dbReference type="Gene3D" id="2.60.120.260">
    <property type="entry name" value="Galactose-binding domain-like"/>
    <property type="match status" value="1"/>
</dbReference>
<proteinExistence type="predicted"/>
<dbReference type="RefSeq" id="WP_176612703.1">
    <property type="nucleotide sequence ID" value="NZ_JABXXR010000015.1"/>
</dbReference>
<dbReference type="Pfam" id="PF00754">
    <property type="entry name" value="F5_F8_type_C"/>
    <property type="match status" value="1"/>
</dbReference>
<dbReference type="AlphaFoldDB" id="A0A850PB07"/>